<sequence length="251" mass="28377">MSDTARRTTREHWPVVELRQYTLHPGARETLVDLFDREFVETQEDVGMRVVGQFRDEEDPDRFVWVRAFAGMEARAAALTAFYLRGAAWAAHRAAANATMVDSSDVLLLRPVSRGSGFPLPETRPPVGTARVPASRLTATICRCDRPVDDDFVAFFLERVRPVLAEAGIVPVAWFETEPAENTFPRLPVREGEHVFVWFAAFPDAERRRSAEERLARCGRWNAQVLPALRERLAAPVERLLLAPTARSLLR</sequence>
<gene>
    <name evidence="2" type="ORF">AQ490_12400</name>
</gene>
<keyword evidence="3" id="KW-1185">Reference proteome</keyword>
<dbReference type="Gene3D" id="3.30.70.100">
    <property type="match status" value="1"/>
</dbReference>
<reference evidence="2 3" key="1">
    <citation type="submission" date="2015-10" db="EMBL/GenBank/DDBJ databases">
        <title>Draft genome sequence of pyrrolomycin-producing Streptomyces vitaminophilus.</title>
        <authorList>
            <person name="Graham D.E."/>
            <person name="Mahan K.M."/>
            <person name="Klingeman D.M."/>
            <person name="Hettich R.L."/>
            <person name="Parry R.J."/>
        </authorList>
    </citation>
    <scope>NUCLEOTIDE SEQUENCE [LARGE SCALE GENOMIC DNA]</scope>
    <source>
        <strain evidence="2 3">ATCC 31673</strain>
    </source>
</reference>
<evidence type="ECO:0000313" key="3">
    <source>
        <dbReference type="Proteomes" id="UP000050867"/>
    </source>
</evidence>
<proteinExistence type="predicted"/>
<dbReference type="EMBL" id="LLZU01000039">
    <property type="protein sequence ID" value="KRV46774.1"/>
    <property type="molecule type" value="Genomic_DNA"/>
</dbReference>
<dbReference type="RefSeq" id="WP_051087389.1">
    <property type="nucleotide sequence ID" value="NZ_LLZU01000039.1"/>
</dbReference>
<feature type="domain" description="NIPSNAP" evidence="1">
    <location>
        <begin position="16"/>
        <end position="113"/>
    </location>
</feature>
<dbReference type="InterPro" id="IPR011008">
    <property type="entry name" value="Dimeric_a/b-barrel"/>
</dbReference>
<evidence type="ECO:0000259" key="1">
    <source>
        <dbReference type="Pfam" id="PF07978"/>
    </source>
</evidence>
<dbReference type="STRING" id="76728.AQ490_12400"/>
<dbReference type="AlphaFoldDB" id="A0A0T6LL52"/>
<protein>
    <recommendedName>
        <fullName evidence="1">NIPSNAP domain-containing protein</fullName>
    </recommendedName>
</protein>
<name>A0A0T6LL52_WENVI</name>
<evidence type="ECO:0000313" key="2">
    <source>
        <dbReference type="EMBL" id="KRV46774.1"/>
    </source>
</evidence>
<organism evidence="2 3">
    <name type="scientific">Wenjunlia vitaminophila</name>
    <name type="common">Streptomyces vitaminophilus</name>
    <dbReference type="NCBI Taxonomy" id="76728"/>
    <lineage>
        <taxon>Bacteria</taxon>
        <taxon>Bacillati</taxon>
        <taxon>Actinomycetota</taxon>
        <taxon>Actinomycetes</taxon>
        <taxon>Kitasatosporales</taxon>
        <taxon>Streptomycetaceae</taxon>
        <taxon>Wenjunlia</taxon>
    </lineage>
</organism>
<dbReference type="eggNOG" id="COG1359">
    <property type="taxonomic scope" value="Bacteria"/>
</dbReference>
<dbReference type="SUPFAM" id="SSF54909">
    <property type="entry name" value="Dimeric alpha+beta barrel"/>
    <property type="match status" value="1"/>
</dbReference>
<dbReference type="OrthoDB" id="9809695at2"/>
<accession>A0A0T6LL52</accession>
<dbReference type="Pfam" id="PF07978">
    <property type="entry name" value="NIPSNAP"/>
    <property type="match status" value="1"/>
</dbReference>
<comment type="caution">
    <text evidence="2">The sequence shown here is derived from an EMBL/GenBank/DDBJ whole genome shotgun (WGS) entry which is preliminary data.</text>
</comment>
<dbReference type="Proteomes" id="UP000050867">
    <property type="component" value="Unassembled WGS sequence"/>
</dbReference>
<dbReference type="InterPro" id="IPR012577">
    <property type="entry name" value="NIPSNAP"/>
</dbReference>